<reference evidence="2 3" key="1">
    <citation type="submission" date="2016-07" db="EMBL/GenBank/DDBJ databases">
        <title>Pervasive Adenine N6-methylation of Active Genes in Fungi.</title>
        <authorList>
            <consortium name="DOE Joint Genome Institute"/>
            <person name="Mondo S.J."/>
            <person name="Dannebaum R.O."/>
            <person name="Kuo R.C."/>
            <person name="Labutti K."/>
            <person name="Haridas S."/>
            <person name="Kuo A."/>
            <person name="Salamov A."/>
            <person name="Ahrendt S.R."/>
            <person name="Lipzen A."/>
            <person name="Sullivan W."/>
            <person name="Andreopoulos W.B."/>
            <person name="Clum A."/>
            <person name="Lindquist E."/>
            <person name="Daum C."/>
            <person name="Ramamoorthy G.K."/>
            <person name="Gryganskyi A."/>
            <person name="Culley D."/>
            <person name="Magnuson J.K."/>
            <person name="James T.Y."/>
            <person name="O'Malley M.A."/>
            <person name="Stajich J.E."/>
            <person name="Spatafora J.W."/>
            <person name="Visel A."/>
            <person name="Grigoriev I.V."/>
        </authorList>
    </citation>
    <scope>NUCLEOTIDE SEQUENCE [LARGE SCALE GENOMIC DNA]</scope>
    <source>
        <strain evidence="2 3">CBS 129021</strain>
    </source>
</reference>
<dbReference type="Proteomes" id="UP000193689">
    <property type="component" value="Unassembled WGS sequence"/>
</dbReference>
<evidence type="ECO:0000313" key="2">
    <source>
        <dbReference type="EMBL" id="ORY72053.1"/>
    </source>
</evidence>
<accession>A0A1Y2EKI5</accession>
<dbReference type="GeneID" id="63775457"/>
<organism evidence="2 3">
    <name type="scientific">Pseudomassariella vexata</name>
    <dbReference type="NCBI Taxonomy" id="1141098"/>
    <lineage>
        <taxon>Eukaryota</taxon>
        <taxon>Fungi</taxon>
        <taxon>Dikarya</taxon>
        <taxon>Ascomycota</taxon>
        <taxon>Pezizomycotina</taxon>
        <taxon>Sordariomycetes</taxon>
        <taxon>Xylariomycetidae</taxon>
        <taxon>Amphisphaeriales</taxon>
        <taxon>Pseudomassariaceae</taxon>
        <taxon>Pseudomassariella</taxon>
    </lineage>
</organism>
<evidence type="ECO:0000256" key="1">
    <source>
        <dbReference type="SAM" id="MobiDB-lite"/>
    </source>
</evidence>
<proteinExistence type="predicted"/>
<evidence type="ECO:0000313" key="3">
    <source>
        <dbReference type="Proteomes" id="UP000193689"/>
    </source>
</evidence>
<feature type="compositionally biased region" description="Polar residues" evidence="1">
    <location>
        <begin position="21"/>
        <end position="44"/>
    </location>
</feature>
<sequence>MYIETWHLKPVPRHFDPTPTQPNGNVISQPTIKSHGNIPSTSRQGPYLPRTAPT</sequence>
<protein>
    <submittedName>
        <fullName evidence="2">Uncharacterized protein</fullName>
    </submittedName>
</protein>
<dbReference type="EMBL" id="MCFJ01000001">
    <property type="protein sequence ID" value="ORY72053.1"/>
    <property type="molecule type" value="Genomic_DNA"/>
</dbReference>
<gene>
    <name evidence="2" type="ORF">BCR38DRAFT_418742</name>
</gene>
<dbReference type="AlphaFoldDB" id="A0A1Y2EKI5"/>
<keyword evidence="3" id="KW-1185">Reference proteome</keyword>
<feature type="region of interest" description="Disordered" evidence="1">
    <location>
        <begin position="10"/>
        <end position="54"/>
    </location>
</feature>
<name>A0A1Y2EKI5_9PEZI</name>
<comment type="caution">
    <text evidence="2">The sequence shown here is derived from an EMBL/GenBank/DDBJ whole genome shotgun (WGS) entry which is preliminary data.</text>
</comment>
<dbReference type="InParanoid" id="A0A1Y2EKI5"/>
<dbReference type="RefSeq" id="XP_040721645.1">
    <property type="nucleotide sequence ID" value="XM_040859245.1"/>
</dbReference>